<feature type="region of interest" description="Disordered" evidence="1">
    <location>
        <begin position="1"/>
        <end position="45"/>
    </location>
</feature>
<gene>
    <name evidence="2" type="ORF">AAFF_G00399490</name>
</gene>
<sequence length="119" mass="12377">MVFFRSSLRDHQGSHSASSVGPIGESISRLSPGKKRRGPGQPQRGIVGLKVTLRSALRCSVVGCQRCCIAGGCGLMEGNINDRPQPVPRPTAGAPVSDPFDPHFPAPALGPACATGGYR</sequence>
<dbReference type="EMBL" id="JAINUG010000078">
    <property type="protein sequence ID" value="KAJ8400255.1"/>
    <property type="molecule type" value="Genomic_DNA"/>
</dbReference>
<evidence type="ECO:0000313" key="2">
    <source>
        <dbReference type="EMBL" id="KAJ8400255.1"/>
    </source>
</evidence>
<evidence type="ECO:0000313" key="3">
    <source>
        <dbReference type="Proteomes" id="UP001221898"/>
    </source>
</evidence>
<keyword evidence="3" id="KW-1185">Reference proteome</keyword>
<dbReference type="Proteomes" id="UP001221898">
    <property type="component" value="Unassembled WGS sequence"/>
</dbReference>
<accession>A0AAD7SCW3</accession>
<evidence type="ECO:0000256" key="1">
    <source>
        <dbReference type="SAM" id="MobiDB-lite"/>
    </source>
</evidence>
<reference evidence="2" key="1">
    <citation type="journal article" date="2023" name="Science">
        <title>Genome structures resolve the early diversification of teleost fishes.</title>
        <authorList>
            <person name="Parey E."/>
            <person name="Louis A."/>
            <person name="Montfort J."/>
            <person name="Bouchez O."/>
            <person name="Roques C."/>
            <person name="Iampietro C."/>
            <person name="Lluch J."/>
            <person name="Castinel A."/>
            <person name="Donnadieu C."/>
            <person name="Desvignes T."/>
            <person name="Floi Bucao C."/>
            <person name="Jouanno E."/>
            <person name="Wen M."/>
            <person name="Mejri S."/>
            <person name="Dirks R."/>
            <person name="Jansen H."/>
            <person name="Henkel C."/>
            <person name="Chen W.J."/>
            <person name="Zahm M."/>
            <person name="Cabau C."/>
            <person name="Klopp C."/>
            <person name="Thompson A.W."/>
            <person name="Robinson-Rechavi M."/>
            <person name="Braasch I."/>
            <person name="Lecointre G."/>
            <person name="Bobe J."/>
            <person name="Postlethwait J.H."/>
            <person name="Berthelot C."/>
            <person name="Roest Crollius H."/>
            <person name="Guiguen Y."/>
        </authorList>
    </citation>
    <scope>NUCLEOTIDE SEQUENCE</scope>
    <source>
        <strain evidence="2">NC1722</strain>
    </source>
</reference>
<name>A0AAD7SCW3_9TELE</name>
<organism evidence="2 3">
    <name type="scientific">Aldrovandia affinis</name>
    <dbReference type="NCBI Taxonomy" id="143900"/>
    <lineage>
        <taxon>Eukaryota</taxon>
        <taxon>Metazoa</taxon>
        <taxon>Chordata</taxon>
        <taxon>Craniata</taxon>
        <taxon>Vertebrata</taxon>
        <taxon>Euteleostomi</taxon>
        <taxon>Actinopterygii</taxon>
        <taxon>Neopterygii</taxon>
        <taxon>Teleostei</taxon>
        <taxon>Notacanthiformes</taxon>
        <taxon>Halosauridae</taxon>
        <taxon>Aldrovandia</taxon>
    </lineage>
</organism>
<protein>
    <submittedName>
        <fullName evidence="2">Uncharacterized protein</fullName>
    </submittedName>
</protein>
<dbReference type="AlphaFoldDB" id="A0AAD7SCW3"/>
<proteinExistence type="predicted"/>
<comment type="caution">
    <text evidence="2">The sequence shown here is derived from an EMBL/GenBank/DDBJ whole genome shotgun (WGS) entry which is preliminary data.</text>
</comment>